<accession>A0AAE3IDI3</accession>
<dbReference type="InterPro" id="IPR011006">
    <property type="entry name" value="CheY-like_superfamily"/>
</dbReference>
<dbReference type="InterPro" id="IPR013656">
    <property type="entry name" value="PAS_4"/>
</dbReference>
<evidence type="ECO:0000313" key="10">
    <source>
        <dbReference type="Proteomes" id="UP001209746"/>
    </source>
</evidence>
<keyword evidence="9" id="KW-1185">Reference proteome</keyword>
<dbReference type="SUPFAM" id="SSF52172">
    <property type="entry name" value="CheY-like"/>
    <property type="match status" value="1"/>
</dbReference>
<dbReference type="Proteomes" id="UP001208186">
    <property type="component" value="Unassembled WGS sequence"/>
</dbReference>
<dbReference type="SMART" id="SM00091">
    <property type="entry name" value="PAS"/>
    <property type="match status" value="1"/>
</dbReference>
<dbReference type="EC" id="2.7.13.3" evidence="2"/>
<keyword evidence="3" id="KW-0597">Phosphoprotein</keyword>
<keyword evidence="4" id="KW-0808">Transferase</keyword>
<dbReference type="CDD" id="cd00082">
    <property type="entry name" value="HisKA"/>
    <property type="match status" value="1"/>
</dbReference>
<dbReference type="InterPro" id="IPR036890">
    <property type="entry name" value="HATPase_C_sf"/>
</dbReference>
<dbReference type="CDD" id="cd00130">
    <property type="entry name" value="PAS"/>
    <property type="match status" value="1"/>
</dbReference>
<dbReference type="AlphaFoldDB" id="A0AAE3IDI3"/>
<sequence length="611" mass="66786">MPGGELPGTLLVIDPDGRLEPITAALRRAGREPIRRVEQLAEANRSDVAAVLAIDAPATEDHPEQDGLATFDRVAEAFDSRPPVALYVRHPERARVNELLDAGVEDVIRVPPKREALLAARIDRLCGLDSVEPPGKQLESLLESYPETIYLKDCAGRFVSISEHSLDNREMSRHQRVGLTDYELFPGELPDRLYEEEQELLARGETLFENVEHYVENGEDRWVSTTKAPRYDEDGQLLGLVGDVRDVTFLKRQEHALATLHRASRRLIRAEDCRAIAAEAIGVVEEIDALPDARIVVDCDDGQVVEATGNGAIAWDETTFERAIETDETLYLADDGSILTGPERQAYEDTWLPDRGVVGARLPLGEHGAFGIETVGGVLESFTIELTHILAANVEAVLDRYQNQRRATRQAERIEQFARIGSHELRNNLQIAVGATERALAGDETAGETALATLERMDRLTSQLMTLARTGSMTRGSEEVALASAAGTAAESVTNELTVLADTGATVVADADALTEVLSVLFRNVAAREPTATVEIGVVEEEFYVADDADPRLDPDADDLFEPVYSERADEGEGSLYLVSVLAEALGWDVAVEIAESETRVVFDGVTVEST</sequence>
<dbReference type="NCBIfam" id="TIGR00229">
    <property type="entry name" value="sensory_box"/>
    <property type="match status" value="1"/>
</dbReference>
<dbReference type="GO" id="GO:0000155">
    <property type="term" value="F:phosphorelay sensor kinase activity"/>
    <property type="evidence" value="ECO:0007669"/>
    <property type="project" value="InterPro"/>
</dbReference>
<gene>
    <name evidence="8" type="ORF">OB914_16470</name>
    <name evidence="7" type="ORF">OB916_14555</name>
</gene>
<evidence type="ECO:0000313" key="8">
    <source>
        <dbReference type="EMBL" id="MCU4728545.1"/>
    </source>
</evidence>
<dbReference type="EMBL" id="JAOPKC010000024">
    <property type="protein sequence ID" value="MCU4719270.1"/>
    <property type="molecule type" value="Genomic_DNA"/>
</dbReference>
<evidence type="ECO:0000256" key="4">
    <source>
        <dbReference type="ARBA" id="ARBA00022679"/>
    </source>
</evidence>
<protein>
    <recommendedName>
        <fullName evidence="2">histidine kinase</fullName>
        <ecNumber evidence="2">2.7.13.3</ecNumber>
    </recommendedName>
</protein>
<organism evidence="8 10">
    <name type="scientific">Halapricum hydrolyticum</name>
    <dbReference type="NCBI Taxonomy" id="2979991"/>
    <lineage>
        <taxon>Archaea</taxon>
        <taxon>Methanobacteriati</taxon>
        <taxon>Methanobacteriota</taxon>
        <taxon>Stenosarchaea group</taxon>
        <taxon>Halobacteria</taxon>
        <taxon>Halobacteriales</taxon>
        <taxon>Haloarculaceae</taxon>
        <taxon>Halapricum</taxon>
    </lineage>
</organism>
<dbReference type="Pfam" id="PF08448">
    <property type="entry name" value="PAS_4"/>
    <property type="match status" value="1"/>
</dbReference>
<dbReference type="PROSITE" id="PS50113">
    <property type="entry name" value="PAC"/>
    <property type="match status" value="1"/>
</dbReference>
<evidence type="ECO:0000313" key="7">
    <source>
        <dbReference type="EMBL" id="MCU4719270.1"/>
    </source>
</evidence>
<dbReference type="PANTHER" id="PTHR43304:SF1">
    <property type="entry name" value="PAC DOMAIN-CONTAINING PROTEIN"/>
    <property type="match status" value="1"/>
</dbReference>
<proteinExistence type="predicted"/>
<dbReference type="PANTHER" id="PTHR43304">
    <property type="entry name" value="PHYTOCHROME-LIKE PROTEIN CPH1"/>
    <property type="match status" value="1"/>
</dbReference>
<evidence type="ECO:0000256" key="5">
    <source>
        <dbReference type="ARBA" id="ARBA00022777"/>
    </source>
</evidence>
<evidence type="ECO:0000256" key="2">
    <source>
        <dbReference type="ARBA" id="ARBA00012438"/>
    </source>
</evidence>
<dbReference type="SUPFAM" id="SSF55785">
    <property type="entry name" value="PYP-like sensor domain (PAS domain)"/>
    <property type="match status" value="1"/>
</dbReference>
<comment type="catalytic activity">
    <reaction evidence="1">
        <text>ATP + protein L-histidine = ADP + protein N-phospho-L-histidine.</text>
        <dbReference type="EC" id="2.7.13.3"/>
    </reaction>
</comment>
<evidence type="ECO:0000256" key="3">
    <source>
        <dbReference type="ARBA" id="ARBA00022553"/>
    </source>
</evidence>
<reference evidence="8" key="1">
    <citation type="submission" date="2023-02" db="EMBL/GenBank/DDBJ databases">
        <title>Enrichment on poylsaccharides allowed isolation of novel metabolic and taxonomic groups of Haloarchaea.</title>
        <authorList>
            <person name="Sorokin D.Y."/>
            <person name="Elcheninov A.G."/>
            <person name="Khizhniak T.V."/>
            <person name="Kolganova T.V."/>
            <person name="Kublanov I.V."/>
        </authorList>
    </citation>
    <scope>NUCLEOTIDE SEQUENCE</scope>
    <source>
        <strain evidence="7 9">HArc-curdl5-1</strain>
        <strain evidence="8">HArc-curdl7</strain>
    </source>
</reference>
<dbReference type="SUPFAM" id="SSF47384">
    <property type="entry name" value="Homodimeric domain of signal transducing histidine kinase"/>
    <property type="match status" value="1"/>
</dbReference>
<name>A0AAE3IDI3_9EURY</name>
<keyword evidence="5" id="KW-0418">Kinase</keyword>
<evidence type="ECO:0000259" key="6">
    <source>
        <dbReference type="PROSITE" id="PS50113"/>
    </source>
</evidence>
<dbReference type="Proteomes" id="UP001209746">
    <property type="component" value="Unassembled WGS sequence"/>
</dbReference>
<dbReference type="EMBL" id="JAOPKD010000031">
    <property type="protein sequence ID" value="MCU4728545.1"/>
    <property type="molecule type" value="Genomic_DNA"/>
</dbReference>
<dbReference type="InterPro" id="IPR000014">
    <property type="entry name" value="PAS"/>
</dbReference>
<dbReference type="InterPro" id="IPR036097">
    <property type="entry name" value="HisK_dim/P_sf"/>
</dbReference>
<evidence type="ECO:0000256" key="1">
    <source>
        <dbReference type="ARBA" id="ARBA00000085"/>
    </source>
</evidence>
<feature type="domain" description="PAC" evidence="6">
    <location>
        <begin position="202"/>
        <end position="259"/>
    </location>
</feature>
<dbReference type="InterPro" id="IPR003661">
    <property type="entry name" value="HisK_dim/P_dom"/>
</dbReference>
<dbReference type="InterPro" id="IPR052162">
    <property type="entry name" value="Sensor_kinase/Photoreceptor"/>
</dbReference>
<dbReference type="InterPro" id="IPR035965">
    <property type="entry name" value="PAS-like_dom_sf"/>
</dbReference>
<comment type="caution">
    <text evidence="8">The sequence shown here is derived from an EMBL/GenBank/DDBJ whole genome shotgun (WGS) entry which is preliminary data.</text>
</comment>
<dbReference type="Gene3D" id="3.30.565.10">
    <property type="entry name" value="Histidine kinase-like ATPase, C-terminal domain"/>
    <property type="match status" value="1"/>
</dbReference>
<dbReference type="InterPro" id="IPR000700">
    <property type="entry name" value="PAS-assoc_C"/>
</dbReference>
<dbReference type="RefSeq" id="WP_315910018.1">
    <property type="nucleotide sequence ID" value="NZ_JAOPKC010000024.1"/>
</dbReference>
<evidence type="ECO:0000313" key="9">
    <source>
        <dbReference type="Proteomes" id="UP001208186"/>
    </source>
</evidence>
<dbReference type="Gene3D" id="3.30.450.20">
    <property type="entry name" value="PAS domain"/>
    <property type="match status" value="1"/>
</dbReference>